<sequence>MALIGDRFSRILAAKAPSGKTLYYPLAAPQNEVYNPGRPACYDTKDLPMRTQESYWETIAELEKATTKKDQSDITRRTGVSRLPLCAASPAFLHPTFFPIDPFHLFYENCTAFLWDTMTAPKDSQDQIHFSKSAQMGALIPLAMETLPPSFCGPVRDVHLKRNSQFKIYEWMAVLHWYFIPIAIELALNSIVLSTFAQFVEIIDFAMTIKPRSEKDLEYLHDLITQFLTNYERLFVANDPAKLHHARLCIFQLIHVPIHIQWNGSIRLGSQATVERAIGEAAHKIRSKKAPFSNLESIIYRRELFKILILYYPDLLPASFKSSPKNSSKPMQAHRIAWTKLAADSTLSTDLDLLSLYIGLDIRQKSTKTTVLRWGKFRLPNGNVLQSSLSKEGMANGNLIFGHAWAFYTISTDSTSPPRTLAIYTPLISVTTTSRIPRGKWAVGQLAVVEVAKIRSLVGIWTGVNTKGVYILRKHPGLDYLATDERGVEAGDLVEDEDQDEN</sequence>
<evidence type="ECO:0000313" key="2">
    <source>
        <dbReference type="Proteomes" id="UP000807306"/>
    </source>
</evidence>
<protein>
    <submittedName>
        <fullName evidence="1">Uncharacterized protein</fullName>
    </submittedName>
</protein>
<dbReference type="Proteomes" id="UP000807306">
    <property type="component" value="Unassembled WGS sequence"/>
</dbReference>
<proteinExistence type="predicted"/>
<dbReference type="OrthoDB" id="3359887at2759"/>
<accession>A0A9P6BC69</accession>
<keyword evidence="2" id="KW-1185">Reference proteome</keyword>
<organism evidence="1 2">
    <name type="scientific">Crepidotus variabilis</name>
    <dbReference type="NCBI Taxonomy" id="179855"/>
    <lineage>
        <taxon>Eukaryota</taxon>
        <taxon>Fungi</taxon>
        <taxon>Dikarya</taxon>
        <taxon>Basidiomycota</taxon>
        <taxon>Agaricomycotina</taxon>
        <taxon>Agaricomycetes</taxon>
        <taxon>Agaricomycetidae</taxon>
        <taxon>Agaricales</taxon>
        <taxon>Agaricineae</taxon>
        <taxon>Crepidotaceae</taxon>
        <taxon>Crepidotus</taxon>
    </lineage>
</organism>
<dbReference type="EMBL" id="MU158079">
    <property type="protein sequence ID" value="KAF9521402.1"/>
    <property type="molecule type" value="Genomic_DNA"/>
</dbReference>
<dbReference type="AlphaFoldDB" id="A0A9P6BC69"/>
<feature type="non-terminal residue" evidence="1">
    <location>
        <position position="1"/>
    </location>
</feature>
<reference evidence="1" key="1">
    <citation type="submission" date="2020-11" db="EMBL/GenBank/DDBJ databases">
        <authorList>
            <consortium name="DOE Joint Genome Institute"/>
            <person name="Ahrendt S."/>
            <person name="Riley R."/>
            <person name="Andreopoulos W."/>
            <person name="Labutti K."/>
            <person name="Pangilinan J."/>
            <person name="Ruiz-Duenas F.J."/>
            <person name="Barrasa J.M."/>
            <person name="Sanchez-Garcia M."/>
            <person name="Camarero S."/>
            <person name="Miyauchi S."/>
            <person name="Serrano A."/>
            <person name="Linde D."/>
            <person name="Babiker R."/>
            <person name="Drula E."/>
            <person name="Ayuso-Fernandez I."/>
            <person name="Pacheco R."/>
            <person name="Padilla G."/>
            <person name="Ferreira P."/>
            <person name="Barriuso J."/>
            <person name="Kellner H."/>
            <person name="Castanera R."/>
            <person name="Alfaro M."/>
            <person name="Ramirez L."/>
            <person name="Pisabarro A.G."/>
            <person name="Kuo A."/>
            <person name="Tritt A."/>
            <person name="Lipzen A."/>
            <person name="He G."/>
            <person name="Yan M."/>
            <person name="Ng V."/>
            <person name="Cullen D."/>
            <person name="Martin F."/>
            <person name="Rosso M.-N."/>
            <person name="Henrissat B."/>
            <person name="Hibbett D."/>
            <person name="Martinez A.T."/>
            <person name="Grigoriev I.V."/>
        </authorList>
    </citation>
    <scope>NUCLEOTIDE SEQUENCE</scope>
    <source>
        <strain evidence="1">CBS 506.95</strain>
    </source>
</reference>
<evidence type="ECO:0000313" key="1">
    <source>
        <dbReference type="EMBL" id="KAF9521402.1"/>
    </source>
</evidence>
<comment type="caution">
    <text evidence="1">The sequence shown here is derived from an EMBL/GenBank/DDBJ whole genome shotgun (WGS) entry which is preliminary data.</text>
</comment>
<gene>
    <name evidence="1" type="ORF">CPB83DRAFT_928297</name>
</gene>
<name>A0A9P6BC69_9AGAR</name>